<feature type="chain" id="PRO_5003141464" description="OmpA-like domain-containing protein" evidence="1">
    <location>
        <begin position="19"/>
        <end position="582"/>
    </location>
</feature>
<feature type="signal peptide" evidence="1">
    <location>
        <begin position="1"/>
        <end position="18"/>
    </location>
</feature>
<evidence type="ECO:0008006" key="4">
    <source>
        <dbReference type="Google" id="ProtNLM"/>
    </source>
</evidence>
<keyword evidence="3" id="KW-1185">Reference proteome</keyword>
<gene>
    <name evidence="2" type="ordered locus">Saut_1718</name>
</gene>
<dbReference type="EMBL" id="CP002205">
    <property type="protein sequence ID" value="ADN09762.1"/>
    <property type="molecule type" value="Genomic_DNA"/>
</dbReference>
<dbReference type="PANTHER" id="PTHR42754:SF1">
    <property type="entry name" value="LIPOPROTEIN"/>
    <property type="match status" value="1"/>
</dbReference>
<proteinExistence type="predicted"/>
<dbReference type="RefSeq" id="WP_013327515.1">
    <property type="nucleotide sequence ID" value="NC_014506.1"/>
</dbReference>
<organism evidence="2 3">
    <name type="scientific">Sulfurimonas autotrophica (strain ATCC BAA-671 / DSM 16294 / JCM 11897 / OK10)</name>
    <dbReference type="NCBI Taxonomy" id="563040"/>
    <lineage>
        <taxon>Bacteria</taxon>
        <taxon>Pseudomonadati</taxon>
        <taxon>Campylobacterota</taxon>
        <taxon>Epsilonproteobacteria</taxon>
        <taxon>Campylobacterales</taxon>
        <taxon>Sulfurimonadaceae</taxon>
        <taxon>Sulfurimonas</taxon>
    </lineage>
</organism>
<dbReference type="PANTHER" id="PTHR42754">
    <property type="entry name" value="ENDOGLUCANASE"/>
    <property type="match status" value="1"/>
</dbReference>
<evidence type="ECO:0000256" key="1">
    <source>
        <dbReference type="SAM" id="SignalP"/>
    </source>
</evidence>
<dbReference type="InterPro" id="IPR036737">
    <property type="entry name" value="OmpA-like_sf"/>
</dbReference>
<protein>
    <recommendedName>
        <fullName evidence="4">OmpA-like domain-containing protein</fullName>
    </recommendedName>
</protein>
<dbReference type="Gene3D" id="3.30.1330.60">
    <property type="entry name" value="OmpA-like domain"/>
    <property type="match status" value="1"/>
</dbReference>
<reference evidence="3" key="1">
    <citation type="journal article" date="2010" name="Stand. Genomic Sci.">
        <title>Complete genome sequence of Sulfurimonas autotrophica type strain (OK10).</title>
        <authorList>
            <person name="Sikorski J."/>
            <person name="Munk C."/>
            <person name="Lapidus A."/>
            <person name="Djao O."/>
            <person name="Lucas S."/>
            <person name="Glavina Del Rio T."/>
            <person name="Nolan M."/>
            <person name="Tice H."/>
            <person name="Han C."/>
            <person name="Cheng J."/>
            <person name="Tapia R."/>
            <person name="Goodwin L."/>
            <person name="Pitluck S."/>
            <person name="Liolios K."/>
            <person name="Ivanova N."/>
            <person name="Mavromatis K."/>
            <person name="Mikhailova N."/>
            <person name="Pati A."/>
            <person name="Sims D."/>
            <person name="Meincke L."/>
            <person name="Brettin T."/>
            <person name="Detter J."/>
            <person name="Chen A."/>
            <person name="Palaniappan K."/>
            <person name="Land M."/>
            <person name="Hauser L."/>
            <person name="Chang Y."/>
            <person name="Jeffries C."/>
            <person name="Rohde M."/>
            <person name="Lang E."/>
            <person name="Spring S."/>
            <person name="Goker M."/>
            <person name="Woyke T."/>
            <person name="Bristow J."/>
            <person name="Eisen J."/>
            <person name="Markowitz V."/>
            <person name="Hugenholtz P."/>
            <person name="Kyrpides N."/>
            <person name="Klenk H."/>
        </authorList>
    </citation>
    <scope>NUCLEOTIDE SEQUENCE [LARGE SCALE GENOMIC DNA]</scope>
    <source>
        <strain evidence="3">ATCC BAA-671 / DSM 16294 / JCM 11897 / OK10</strain>
    </source>
</reference>
<dbReference type="eggNOG" id="COG2885">
    <property type="taxonomic scope" value="Bacteria"/>
</dbReference>
<dbReference type="HOGENOM" id="CLU_497741_0_0_7"/>
<accession>E0UPV3</accession>
<dbReference type="AlphaFoldDB" id="E0UPV3"/>
<sequence length="582" mass="66370">MKLTILLLLLLHSFLLNAKTSNFSIIVHKPFNAELVDIIQNYNRTLSVLGFTNKFKQDLHVNKTYTDPFEYLQSLSNKYGAKMQLLTINNKAQITQSKIINIKKFAKPASFIKTPTNGYFVGGYTMDGSQLLLLLNANMNLTHHIYFGTKNHDTMNKLLALKDGGVLAVGTSFTSRTNQDNIFQSGLGNDDICISRFTKDAQLLWTKKYGTQYDDEGIDAAQADDGSIVILSATHKMGKTNVYISRLTQNGDKVWLKKIPSKSTIEPVSLLNLKDHNFVISLSQADAMHKKQIRLVKFDIYKNILIDSHIGSIYSSQINDIKEFSDGRLIGVGFVQDNYNTDGLAMIISKNLKLLNQEHYGDENYDVFNKATILTNSQIGVAGIHTDNNSNENNMWIVKLNKDATIAKIAANSQDFYEQLCKLFENEINNKELVIKKDLTIEFTNKSLYFKAGQYKLNMKQKKFFDKFSKKLLSFLYTHKMQIDTLEINGHTSSEWKNATFSDRFLNNEELSMKRSYETLKSLFLAQAESKQKYLTQILKGSGLNYKNKIIINKKENKEKSRRVSLKIILKQEETKPQKGFS</sequence>
<dbReference type="Proteomes" id="UP000007803">
    <property type="component" value="Chromosome"/>
</dbReference>
<dbReference type="STRING" id="563040.Saut_1718"/>
<keyword evidence="1" id="KW-0732">Signal</keyword>
<dbReference type="KEGG" id="sua:Saut_1718"/>
<evidence type="ECO:0000313" key="2">
    <source>
        <dbReference type="EMBL" id="ADN09762.1"/>
    </source>
</evidence>
<name>E0UPV3_SULAO</name>
<evidence type="ECO:0000313" key="3">
    <source>
        <dbReference type="Proteomes" id="UP000007803"/>
    </source>
</evidence>